<organism evidence="1 2">
    <name type="scientific">Acidisphaera rubrifaciens HS-AP3</name>
    <dbReference type="NCBI Taxonomy" id="1231350"/>
    <lineage>
        <taxon>Bacteria</taxon>
        <taxon>Pseudomonadati</taxon>
        <taxon>Pseudomonadota</taxon>
        <taxon>Alphaproteobacteria</taxon>
        <taxon>Acetobacterales</taxon>
        <taxon>Acetobacteraceae</taxon>
        <taxon>Acidisphaera</taxon>
    </lineage>
</organism>
<reference evidence="1 2" key="1">
    <citation type="submission" date="2012-11" db="EMBL/GenBank/DDBJ databases">
        <title>Whole genome sequence of Acidisphaera rubrifaciens HS-AP3.</title>
        <authorList>
            <person name="Azuma Y."/>
            <person name="Higashiura N."/>
            <person name="Hirakawa H."/>
            <person name="Matsushita K."/>
        </authorList>
    </citation>
    <scope>NUCLEOTIDE SEQUENCE [LARGE SCALE GENOMIC DNA]</scope>
    <source>
        <strain evidence="1 2">HS-AP3</strain>
    </source>
</reference>
<comment type="caution">
    <text evidence="1">The sequence shown here is derived from an EMBL/GenBank/DDBJ whole genome shotgun (WGS) entry which is preliminary data.</text>
</comment>
<dbReference type="Proteomes" id="UP000032680">
    <property type="component" value="Unassembled WGS sequence"/>
</dbReference>
<dbReference type="AlphaFoldDB" id="A0A0D6P645"/>
<gene>
    <name evidence="1" type="ORF">Asru_0086_30</name>
</gene>
<evidence type="ECO:0000313" key="1">
    <source>
        <dbReference type="EMBL" id="GAN76354.1"/>
    </source>
</evidence>
<evidence type="ECO:0008006" key="3">
    <source>
        <dbReference type="Google" id="ProtNLM"/>
    </source>
</evidence>
<dbReference type="SUPFAM" id="SSF69279">
    <property type="entry name" value="Phage tail proteins"/>
    <property type="match status" value="1"/>
</dbReference>
<keyword evidence="2" id="KW-1185">Reference proteome</keyword>
<dbReference type="Pfam" id="PF05954">
    <property type="entry name" value="Phage_GPD"/>
    <property type="match status" value="1"/>
</dbReference>
<protein>
    <recommendedName>
        <fullName evidence="3">Phage protein D</fullName>
    </recommendedName>
</protein>
<name>A0A0D6P645_9PROT</name>
<sequence length="363" mass="38413">MSGSSLLPQLRQPSLLVLVQGVPLLGAIEAEVCSTNFLGADRFVVRLALGLDYGFDAAFWSAATSVPVEVRIGTAGLASAVSLIQGAADLVEVDVLRGTVVIEGRDLTARLIERRTQDIYANRTASEIATLLAQGAGLTPNVTATSTPVGRYYQGEHDRLTLDRYSRTTTDWDLLVFLAQQEGFDVFVAGDGLFFQPPSTSAPPVMVDVSMVQALRMEHALPLAAGVSVTVKSWNSRQQSMVTATTGTTSPGAATDAGVRDYVSVRPNLTPDQAQAVAQIRLAELMSHERTITARMPGELTITPRTLVQLSGTGTAFDQTYAVDEVTRRIGDGCGFVQTVRARAASGASLALPSLLAGVAIYG</sequence>
<accession>A0A0D6P645</accession>
<dbReference type="EMBL" id="BANB01000086">
    <property type="protein sequence ID" value="GAN76354.1"/>
    <property type="molecule type" value="Genomic_DNA"/>
</dbReference>
<proteinExistence type="predicted"/>
<evidence type="ECO:0000313" key="2">
    <source>
        <dbReference type="Proteomes" id="UP000032680"/>
    </source>
</evidence>